<gene>
    <name evidence="11" type="ORF">AOG27_14495</name>
</gene>
<evidence type="ECO:0000313" key="11">
    <source>
        <dbReference type="EMBL" id="KPM82812.1"/>
    </source>
</evidence>
<name>A0A0P7DUG6_9GAMM</name>
<dbReference type="EC" id="5.4.99.26" evidence="5"/>
<evidence type="ECO:0000256" key="4">
    <source>
        <dbReference type="ARBA" id="ARBA00037670"/>
    </source>
</evidence>
<dbReference type="Proteomes" id="UP000050378">
    <property type="component" value="Unassembled WGS sequence"/>
</dbReference>
<dbReference type="GO" id="GO:0160149">
    <property type="term" value="F:tRNA pseudouridine(65) synthase activity"/>
    <property type="evidence" value="ECO:0007669"/>
    <property type="project" value="UniProtKB-EC"/>
</dbReference>
<dbReference type="InterPro" id="IPR050188">
    <property type="entry name" value="RluA_PseudoU_synthase"/>
</dbReference>
<dbReference type="PATRIC" id="fig|570156.3.peg.3982"/>
<evidence type="ECO:0000256" key="3">
    <source>
        <dbReference type="ARBA" id="ARBA00036607"/>
    </source>
</evidence>
<comment type="caution">
    <text evidence="11">The sequence shown here is derived from an EMBL/GenBank/DDBJ whole genome shotgun (WGS) entry which is preliminary data.</text>
</comment>
<evidence type="ECO:0000256" key="6">
    <source>
        <dbReference type="ARBA" id="ARBA00040675"/>
    </source>
</evidence>
<evidence type="ECO:0000256" key="2">
    <source>
        <dbReference type="ARBA" id="ARBA00023235"/>
    </source>
</evidence>
<evidence type="ECO:0000256" key="5">
    <source>
        <dbReference type="ARBA" id="ARBA00038943"/>
    </source>
</evidence>
<dbReference type="AlphaFoldDB" id="A0A0P7DUG6"/>
<dbReference type="GO" id="GO:0000455">
    <property type="term" value="P:enzyme-directed rRNA pseudouridine synthesis"/>
    <property type="evidence" value="ECO:0007669"/>
    <property type="project" value="TreeGrafter"/>
</dbReference>
<dbReference type="SUPFAM" id="SSF55120">
    <property type="entry name" value="Pseudouridine synthase"/>
    <property type="match status" value="1"/>
</dbReference>
<evidence type="ECO:0000256" key="9">
    <source>
        <dbReference type="ARBA" id="ARBA00043049"/>
    </source>
</evidence>
<keyword evidence="2" id="KW-0413">Isomerase</keyword>
<evidence type="ECO:0000259" key="10">
    <source>
        <dbReference type="Pfam" id="PF00849"/>
    </source>
</evidence>
<dbReference type="Gene3D" id="3.30.2350.10">
    <property type="entry name" value="Pseudouridine synthase"/>
    <property type="match status" value="1"/>
</dbReference>
<evidence type="ECO:0000256" key="7">
    <source>
        <dbReference type="ARBA" id="ARBA00041803"/>
    </source>
</evidence>
<evidence type="ECO:0000313" key="12">
    <source>
        <dbReference type="Proteomes" id="UP000050378"/>
    </source>
</evidence>
<dbReference type="GO" id="GO:0003723">
    <property type="term" value="F:RNA binding"/>
    <property type="evidence" value="ECO:0007669"/>
    <property type="project" value="InterPro"/>
</dbReference>
<dbReference type="GO" id="GO:0008033">
    <property type="term" value="P:tRNA processing"/>
    <property type="evidence" value="ECO:0007669"/>
    <property type="project" value="UniProtKB-KW"/>
</dbReference>
<dbReference type="NCBIfam" id="NF008321">
    <property type="entry name" value="PRK11112.1"/>
    <property type="match status" value="1"/>
</dbReference>
<proteinExistence type="predicted"/>
<comment type="function">
    <text evidence="4">Responsible for synthesis of pseudouridine from uracil-65 in transfer RNAs.</text>
</comment>
<dbReference type="CDD" id="cd02563">
    <property type="entry name" value="PseudoU_synth_TruC"/>
    <property type="match status" value="1"/>
</dbReference>
<comment type="catalytic activity">
    <reaction evidence="3">
        <text>uridine(65) in tRNA = pseudouridine(65) in tRNA</text>
        <dbReference type="Rhea" id="RHEA:42536"/>
        <dbReference type="Rhea" id="RHEA-COMP:10103"/>
        <dbReference type="Rhea" id="RHEA-COMP:10104"/>
        <dbReference type="ChEBI" id="CHEBI:65314"/>
        <dbReference type="ChEBI" id="CHEBI:65315"/>
        <dbReference type="EC" id="5.4.99.26"/>
    </reaction>
</comment>
<dbReference type="PROSITE" id="PS01129">
    <property type="entry name" value="PSI_RLU"/>
    <property type="match status" value="1"/>
</dbReference>
<dbReference type="RefSeq" id="WP_054553718.1">
    <property type="nucleotide sequence ID" value="NZ_LJTC01000009.1"/>
</dbReference>
<feature type="domain" description="Pseudouridine synthase RsuA/RluA-like" evidence="10">
    <location>
        <begin position="20"/>
        <end position="180"/>
    </location>
</feature>
<dbReference type="STRING" id="570156.AOG27_14495"/>
<organism evidence="11 12">
    <name type="scientific">Pseudoalteromonas lipolytica</name>
    <dbReference type="NCBI Taxonomy" id="570156"/>
    <lineage>
        <taxon>Bacteria</taxon>
        <taxon>Pseudomonadati</taxon>
        <taxon>Pseudomonadota</taxon>
        <taxon>Gammaproteobacteria</taxon>
        <taxon>Alteromonadales</taxon>
        <taxon>Pseudoalteromonadaceae</taxon>
        <taxon>Pseudoalteromonas</taxon>
    </lineage>
</organism>
<accession>A0A0P7DUG6</accession>
<reference evidence="11 12" key="1">
    <citation type="submission" date="2015-09" db="EMBL/GenBank/DDBJ databases">
        <title>Draft Genome Sequence of Pseudoalteromonas lipolytica UCD-48B.</title>
        <authorList>
            <person name="Krusor M."/>
            <person name="Coil D.A."/>
            <person name="Lang J.M."/>
            <person name="Eisen J.A."/>
            <person name="Alexiev A."/>
        </authorList>
    </citation>
    <scope>NUCLEOTIDE SEQUENCE [LARGE SCALE GENOMIC DNA]</scope>
    <source>
        <strain evidence="11 12">UCD-48B</strain>
    </source>
</reference>
<dbReference type="InterPro" id="IPR020103">
    <property type="entry name" value="PsdUridine_synth_cat_dom_sf"/>
</dbReference>
<protein>
    <recommendedName>
        <fullName evidence="6">tRNA pseudouridine synthase C</fullName>
        <ecNumber evidence="5">5.4.99.26</ecNumber>
    </recommendedName>
    <alternativeName>
        <fullName evidence="8">tRNA pseudouridine(65) synthase</fullName>
    </alternativeName>
    <alternativeName>
        <fullName evidence="9">tRNA pseudouridylate synthase C</fullName>
    </alternativeName>
    <alternativeName>
        <fullName evidence="7">tRNA-uridine isomerase C</fullName>
    </alternativeName>
</protein>
<dbReference type="InterPro" id="IPR006145">
    <property type="entry name" value="PsdUridine_synth_RsuA/RluA"/>
</dbReference>
<dbReference type="EMBL" id="LJTC01000009">
    <property type="protein sequence ID" value="KPM82812.1"/>
    <property type="molecule type" value="Genomic_DNA"/>
</dbReference>
<dbReference type="InterPro" id="IPR006224">
    <property type="entry name" value="PsdUridine_synth_RluA-like_CS"/>
</dbReference>
<evidence type="ECO:0000256" key="8">
    <source>
        <dbReference type="ARBA" id="ARBA00041975"/>
    </source>
</evidence>
<dbReference type="OrthoDB" id="9785808at2"/>
<dbReference type="PANTHER" id="PTHR21600">
    <property type="entry name" value="MITOCHONDRIAL RNA PSEUDOURIDINE SYNTHASE"/>
    <property type="match status" value="1"/>
</dbReference>
<evidence type="ECO:0000256" key="1">
    <source>
        <dbReference type="ARBA" id="ARBA00022694"/>
    </source>
</evidence>
<dbReference type="Pfam" id="PF00849">
    <property type="entry name" value="PseudoU_synth_2"/>
    <property type="match status" value="1"/>
</dbReference>
<keyword evidence="1" id="KW-0819">tRNA processing</keyword>
<dbReference type="PANTHER" id="PTHR21600:SF56">
    <property type="entry name" value="TRNA PSEUDOURIDINE SYNTHASE C"/>
    <property type="match status" value="1"/>
</dbReference>
<sequence>MQEIVKPQFDELTILYRDENYIAIDKPSGLLVHRSFLDKHETQFAMQMLRDQIGQHVFPVHRLDRPTSGVLLFALSSEAARDMNQLFIDGQIEKRYLALVRGFLNESIFLDKPLKEELDKIADKFADQNKAPQEAQTQFHCLHQASLPIPIGKYPTVRYSLVECFPKTGRKHQIRRHLKHLSLPIIGDVNHGDNQHNQFFREHFQLRRLMLFASELKFVHPYSKQPITIRAPLGDAMLTICQQLGWPTEEKDYYGNH</sequence>